<reference evidence="1" key="1">
    <citation type="journal article" date="2014" name="Int. J. Syst. Evol. Microbiol.">
        <title>Complete genome sequence of Corynebacterium casei LMG S-19264T (=DSM 44701T), isolated from a smear-ripened cheese.</title>
        <authorList>
            <consortium name="US DOE Joint Genome Institute (JGI-PGF)"/>
            <person name="Walter F."/>
            <person name="Albersmeier A."/>
            <person name="Kalinowski J."/>
            <person name="Ruckert C."/>
        </authorList>
    </citation>
    <scope>NUCLEOTIDE SEQUENCE</scope>
    <source>
        <strain evidence="1">CGMCC 1.15290</strain>
    </source>
</reference>
<dbReference type="Proteomes" id="UP000627292">
    <property type="component" value="Unassembled WGS sequence"/>
</dbReference>
<dbReference type="AlphaFoldDB" id="A0A917MWF5"/>
<sequence>MCDYGKCKAPFFQQLHSKLTEELAIIQQDEQYVLKAQERSIKAVRSSMELLRTNITEQPFKSEQEEIVFFKEVKPVFCSLMMYHVKCYRMESRKPAGSMEAKLKFLHAELQEIDTFFASHLAFFEYYRSGSTAMDDKYFIRGRQDEHYSMEVQYLCSDLSFSTGYDLLIARLLANELLAADINEAIYNLQNNTTKEEKTGNVLHAAFQKGKGYVQTSYRAKELYVFLRSLVDAEGVINHTYKSFFELIVPGIANKQSHAFSPTSLLKYSDKVDMETRDNVKRLLQKMIRNIENY</sequence>
<protein>
    <recommendedName>
        <fullName evidence="3">RteC protein</fullName>
    </recommendedName>
</protein>
<comment type="caution">
    <text evidence="1">The sequence shown here is derived from an EMBL/GenBank/DDBJ whole genome shotgun (WGS) entry which is preliminary data.</text>
</comment>
<reference evidence="1" key="2">
    <citation type="submission" date="2020-09" db="EMBL/GenBank/DDBJ databases">
        <authorList>
            <person name="Sun Q."/>
            <person name="Zhou Y."/>
        </authorList>
    </citation>
    <scope>NUCLEOTIDE SEQUENCE</scope>
    <source>
        <strain evidence="1">CGMCC 1.15290</strain>
    </source>
</reference>
<evidence type="ECO:0000313" key="1">
    <source>
        <dbReference type="EMBL" id="GGH70221.1"/>
    </source>
</evidence>
<keyword evidence="2" id="KW-1185">Reference proteome</keyword>
<organism evidence="1 2">
    <name type="scientific">Filimonas zeae</name>
    <dbReference type="NCBI Taxonomy" id="1737353"/>
    <lineage>
        <taxon>Bacteria</taxon>
        <taxon>Pseudomonadati</taxon>
        <taxon>Bacteroidota</taxon>
        <taxon>Chitinophagia</taxon>
        <taxon>Chitinophagales</taxon>
        <taxon>Chitinophagaceae</taxon>
        <taxon>Filimonas</taxon>
    </lineage>
</organism>
<evidence type="ECO:0000313" key="2">
    <source>
        <dbReference type="Proteomes" id="UP000627292"/>
    </source>
</evidence>
<evidence type="ECO:0008006" key="3">
    <source>
        <dbReference type="Google" id="ProtNLM"/>
    </source>
</evidence>
<dbReference type="InterPro" id="IPR018534">
    <property type="entry name" value="Tet_reg_excision_RteC"/>
</dbReference>
<accession>A0A917MWF5</accession>
<proteinExistence type="predicted"/>
<gene>
    <name evidence="1" type="ORF">GCM10011379_28260</name>
</gene>
<name>A0A917MWF5_9BACT</name>
<dbReference type="Pfam" id="PF09357">
    <property type="entry name" value="RteC"/>
    <property type="match status" value="1"/>
</dbReference>
<dbReference type="EMBL" id="BMIB01000003">
    <property type="protein sequence ID" value="GGH70221.1"/>
    <property type="molecule type" value="Genomic_DNA"/>
</dbReference>